<protein>
    <recommendedName>
        <fullName evidence="4">Integral membrane protein</fullName>
    </recommendedName>
</protein>
<feature type="transmembrane region" description="Helical" evidence="1">
    <location>
        <begin position="169"/>
        <end position="194"/>
    </location>
</feature>
<dbReference type="AlphaFoldDB" id="A0AA39WUN5"/>
<evidence type="ECO:0000313" key="2">
    <source>
        <dbReference type="EMBL" id="KAK0621944.1"/>
    </source>
</evidence>
<dbReference type="Proteomes" id="UP001174934">
    <property type="component" value="Unassembled WGS sequence"/>
</dbReference>
<comment type="caution">
    <text evidence="2">The sequence shown here is derived from an EMBL/GenBank/DDBJ whole genome shotgun (WGS) entry which is preliminary data.</text>
</comment>
<feature type="transmembrane region" description="Helical" evidence="1">
    <location>
        <begin position="38"/>
        <end position="63"/>
    </location>
</feature>
<reference evidence="2" key="1">
    <citation type="submission" date="2023-06" db="EMBL/GenBank/DDBJ databases">
        <title>Genome-scale phylogeny and comparative genomics of the fungal order Sordariales.</title>
        <authorList>
            <consortium name="Lawrence Berkeley National Laboratory"/>
            <person name="Hensen N."/>
            <person name="Bonometti L."/>
            <person name="Westerberg I."/>
            <person name="Brannstrom I.O."/>
            <person name="Guillou S."/>
            <person name="Cros-Aarteil S."/>
            <person name="Calhoun S."/>
            <person name="Haridas S."/>
            <person name="Kuo A."/>
            <person name="Mondo S."/>
            <person name="Pangilinan J."/>
            <person name="Riley R."/>
            <person name="LaButti K."/>
            <person name="Andreopoulos B."/>
            <person name="Lipzen A."/>
            <person name="Chen C."/>
            <person name="Yanf M."/>
            <person name="Daum C."/>
            <person name="Ng V."/>
            <person name="Clum A."/>
            <person name="Steindorff A."/>
            <person name="Ohm R."/>
            <person name="Martin F."/>
            <person name="Silar P."/>
            <person name="Natvig D."/>
            <person name="Lalanne C."/>
            <person name="Gautier V."/>
            <person name="Ament-velasquez S.L."/>
            <person name="Kruys A."/>
            <person name="Hutchinson M.I."/>
            <person name="Powell A.J."/>
            <person name="Barry K."/>
            <person name="Miller A.N."/>
            <person name="Grigoriev I.V."/>
            <person name="Debuchy R."/>
            <person name="Gladieux P."/>
            <person name="Thoren M.H."/>
            <person name="Johannesson H."/>
        </authorList>
    </citation>
    <scope>NUCLEOTIDE SEQUENCE</scope>
    <source>
        <strain evidence="2">SMH3391-2</strain>
    </source>
</reference>
<dbReference type="InterPro" id="IPR052337">
    <property type="entry name" value="SAT4-like"/>
</dbReference>
<dbReference type="PANTHER" id="PTHR33048">
    <property type="entry name" value="PTH11-LIKE INTEGRAL MEMBRANE PROTEIN (AFU_ORTHOLOGUE AFUA_5G11245)"/>
    <property type="match status" value="1"/>
</dbReference>
<evidence type="ECO:0000313" key="3">
    <source>
        <dbReference type="Proteomes" id="UP001174934"/>
    </source>
</evidence>
<dbReference type="EMBL" id="JAULSR010000004">
    <property type="protein sequence ID" value="KAK0621944.1"/>
    <property type="molecule type" value="Genomic_DNA"/>
</dbReference>
<keyword evidence="1" id="KW-1133">Transmembrane helix</keyword>
<keyword evidence="3" id="KW-1185">Reference proteome</keyword>
<organism evidence="2 3">
    <name type="scientific">Bombardia bombarda</name>
    <dbReference type="NCBI Taxonomy" id="252184"/>
    <lineage>
        <taxon>Eukaryota</taxon>
        <taxon>Fungi</taxon>
        <taxon>Dikarya</taxon>
        <taxon>Ascomycota</taxon>
        <taxon>Pezizomycotina</taxon>
        <taxon>Sordariomycetes</taxon>
        <taxon>Sordariomycetidae</taxon>
        <taxon>Sordariales</taxon>
        <taxon>Lasiosphaeriaceae</taxon>
        <taxon>Bombardia</taxon>
    </lineage>
</organism>
<feature type="transmembrane region" description="Helical" evidence="1">
    <location>
        <begin position="214"/>
        <end position="238"/>
    </location>
</feature>
<sequence length="359" mass="39630">MGGIDPGFLAYYLGLPLQTAPPGVTPNFVNPESIDYQIYITVGLCTPLMIIFSLARLTSNIYLKQKTVMSQESVQGGAFGRHAWNVLSSAFTKQLLVVSVLLLYLQIFRLERWIRIASIIGIVFIVLVHISMSVSYGILCAPTTGLGQLDFLAAYFTSSCRRVNVVTDIFLVILAVSSMFLVGISACISSSIGLVYRVRFYKSVNDTTRIAVPMWATVIAEVAAGVIICCMPSMVVVFRSVKEPMLSWITTTSQRALRLAGCSRSGLSIPQYSNPNSKVHLEGRYLDDGGRDRDAIYCHPGSFYRNDVWVDAELNTHSLEQLNPGSTGIGRKMEVEVSRTTLGRVQRPQTVHHFDRSIA</sequence>
<name>A0AA39WUN5_9PEZI</name>
<keyword evidence="1" id="KW-0472">Membrane</keyword>
<dbReference type="PANTHER" id="PTHR33048:SF158">
    <property type="entry name" value="MEMBRANE PROTEIN PTH11-LIKE, PUTATIVE-RELATED"/>
    <property type="match status" value="1"/>
</dbReference>
<keyword evidence="1" id="KW-0812">Transmembrane</keyword>
<evidence type="ECO:0000256" key="1">
    <source>
        <dbReference type="SAM" id="Phobius"/>
    </source>
</evidence>
<proteinExistence type="predicted"/>
<accession>A0AA39WUN5</accession>
<feature type="transmembrane region" description="Helical" evidence="1">
    <location>
        <begin position="112"/>
        <end position="130"/>
    </location>
</feature>
<evidence type="ECO:0008006" key="4">
    <source>
        <dbReference type="Google" id="ProtNLM"/>
    </source>
</evidence>
<gene>
    <name evidence="2" type="ORF">B0T17DRAFT_509243</name>
</gene>